<dbReference type="RefSeq" id="WP_310547297.1">
    <property type="nucleotide sequence ID" value="NZ_JAVKGR010000001.1"/>
</dbReference>
<comment type="caution">
    <text evidence="2">The sequence shown here is derived from an EMBL/GenBank/DDBJ whole genome shotgun (WGS) entry which is preliminary data.</text>
</comment>
<feature type="compositionally biased region" description="Acidic residues" evidence="1">
    <location>
        <begin position="154"/>
        <end position="166"/>
    </location>
</feature>
<evidence type="ECO:0000313" key="2">
    <source>
        <dbReference type="EMBL" id="MDR8018320.1"/>
    </source>
</evidence>
<dbReference type="Proteomes" id="UP001251870">
    <property type="component" value="Unassembled WGS sequence"/>
</dbReference>
<evidence type="ECO:0000313" key="3">
    <source>
        <dbReference type="Proteomes" id="UP001251870"/>
    </source>
</evidence>
<feature type="compositionally biased region" description="Low complexity" evidence="1">
    <location>
        <begin position="135"/>
        <end position="152"/>
    </location>
</feature>
<keyword evidence="3" id="KW-1185">Reference proteome</keyword>
<organism evidence="2 3">
    <name type="scientific">Nesterenkonia aerolata</name>
    <dbReference type="NCBI Taxonomy" id="3074079"/>
    <lineage>
        <taxon>Bacteria</taxon>
        <taxon>Bacillati</taxon>
        <taxon>Actinomycetota</taxon>
        <taxon>Actinomycetes</taxon>
        <taxon>Micrococcales</taxon>
        <taxon>Micrococcaceae</taxon>
        <taxon>Nesterenkonia</taxon>
    </lineage>
</organism>
<feature type="region of interest" description="Disordered" evidence="1">
    <location>
        <begin position="46"/>
        <end position="183"/>
    </location>
</feature>
<gene>
    <name evidence="2" type="ORF">RIL96_01900</name>
</gene>
<feature type="compositionally biased region" description="Acidic residues" evidence="1">
    <location>
        <begin position="50"/>
        <end position="134"/>
    </location>
</feature>
<protein>
    <submittedName>
        <fullName evidence="2">Uncharacterized protein</fullName>
    </submittedName>
</protein>
<proteinExistence type="predicted"/>
<reference evidence="2 3" key="1">
    <citation type="submission" date="2023-09" db="EMBL/GenBank/DDBJ databases">
        <title>Description of three actinobacteria isolated from air of manufacturing shop in a pharmaceutical factory.</title>
        <authorList>
            <person name="Zhang D.-F."/>
        </authorList>
    </citation>
    <scope>NUCLEOTIDE SEQUENCE [LARGE SCALE GENOMIC DNA]</scope>
    <source>
        <strain evidence="2 3">LY-0111</strain>
    </source>
</reference>
<name>A0ABU2DP86_9MICC</name>
<accession>A0ABU2DP86</accession>
<dbReference type="EMBL" id="JAVKGR010000001">
    <property type="protein sequence ID" value="MDR8018320.1"/>
    <property type="molecule type" value="Genomic_DNA"/>
</dbReference>
<sequence length="341" mass="36640">MTTPTNTAECPSEASLDAVKPHRSIVHRAAGVLTAGLLAFSLTGCTLLDNDSDSDSDDQDQEQTSENEDDQDSSEDDSDADSGDDSVDDSGDESDDDAEDKDDADDADDADDSDEADETEEPADDDSPTDEESSEASGSDTFEGSSGSSFDGSGDGEDDSDTDDYSTDAPDPVSGNTGTSSAEFRDSVQDALDNRNFQEGDVSGVEIYDEEMENGLEITRVIRDFPSPSNSWRLQEGGEVILLYIEPDVGSDLYSSIGKILFLGPEGNEQRNSLLMDSEIEAAGLTAYDPYVDDDLPGWAAFVVDERADSYNLGIVRPETEIIGTDQIFDERVWEFSLSAE</sequence>
<evidence type="ECO:0000256" key="1">
    <source>
        <dbReference type="SAM" id="MobiDB-lite"/>
    </source>
</evidence>